<comment type="caution">
    <text evidence="2">The sequence shown here is derived from an EMBL/GenBank/DDBJ whole genome shotgun (WGS) entry which is preliminary data.</text>
</comment>
<proteinExistence type="predicted"/>
<dbReference type="EMBL" id="NMPR01000095">
    <property type="protein sequence ID" value="KAA8630754.1"/>
    <property type="molecule type" value="Genomic_DNA"/>
</dbReference>
<protein>
    <submittedName>
        <fullName evidence="2">Uncharacterized protein</fullName>
    </submittedName>
</protein>
<dbReference type="AlphaFoldDB" id="A0A8S8ZJA2"/>
<sequence>MLPEVEVKEEGGDDGTDLEEKVTFLRGPMRSARRDIYGTTPSRTYGDVPKILPRVKANWGKTLAHWAIQLEVLGRDTALIFVREIHRCGTSHALREAEVDVKNNNNNNNKKSQLGKSVEREGGTRTTWLGDSLQGTNS</sequence>
<dbReference type="VEuPathDB" id="FungiDB:SMAC_04526"/>
<name>A0A8S8ZJA2_SORMA</name>
<evidence type="ECO:0000313" key="3">
    <source>
        <dbReference type="Proteomes" id="UP000433876"/>
    </source>
</evidence>
<feature type="compositionally biased region" description="Low complexity" evidence="1">
    <location>
        <begin position="102"/>
        <end position="111"/>
    </location>
</feature>
<accession>A0A8S8ZJA2</accession>
<organism evidence="2 3">
    <name type="scientific">Sordaria macrospora</name>
    <dbReference type="NCBI Taxonomy" id="5147"/>
    <lineage>
        <taxon>Eukaryota</taxon>
        <taxon>Fungi</taxon>
        <taxon>Dikarya</taxon>
        <taxon>Ascomycota</taxon>
        <taxon>Pezizomycotina</taxon>
        <taxon>Sordariomycetes</taxon>
        <taxon>Sordariomycetidae</taxon>
        <taxon>Sordariales</taxon>
        <taxon>Sordariaceae</taxon>
        <taxon>Sordaria</taxon>
    </lineage>
</organism>
<reference evidence="2 3" key="1">
    <citation type="submission" date="2017-07" db="EMBL/GenBank/DDBJ databases">
        <title>Genome sequence of the Sordaria macrospora wild type strain R19027.</title>
        <authorList>
            <person name="Nowrousian M."/>
            <person name="Teichert I."/>
            <person name="Kueck U."/>
        </authorList>
    </citation>
    <scope>NUCLEOTIDE SEQUENCE [LARGE SCALE GENOMIC DNA]</scope>
    <source>
        <strain evidence="2 3">R19027</strain>
        <tissue evidence="2">Mycelium</tissue>
    </source>
</reference>
<feature type="compositionally biased region" description="Polar residues" evidence="1">
    <location>
        <begin position="124"/>
        <end position="138"/>
    </location>
</feature>
<dbReference type="Proteomes" id="UP000433876">
    <property type="component" value="Unassembled WGS sequence"/>
</dbReference>
<gene>
    <name evidence="2" type="ORF">SMACR_04526</name>
</gene>
<evidence type="ECO:0000313" key="2">
    <source>
        <dbReference type="EMBL" id="KAA8630754.1"/>
    </source>
</evidence>
<evidence type="ECO:0000256" key="1">
    <source>
        <dbReference type="SAM" id="MobiDB-lite"/>
    </source>
</evidence>
<feature type="region of interest" description="Disordered" evidence="1">
    <location>
        <begin position="99"/>
        <end position="138"/>
    </location>
</feature>